<dbReference type="PANTHER" id="PTHR37806">
    <property type="entry name" value="LMO0724 PROTEIN"/>
    <property type="match status" value="1"/>
</dbReference>
<protein>
    <recommendedName>
        <fullName evidence="1">Peptidase C39-like domain-containing protein</fullName>
    </recommendedName>
</protein>
<reference evidence="2 3" key="1">
    <citation type="submission" date="2014-07" db="EMBL/GenBank/DDBJ databases">
        <title>Methanogenic archaea and the global carbon cycle.</title>
        <authorList>
            <person name="Henriksen J.R."/>
            <person name="Luke J."/>
            <person name="Reinhart S."/>
            <person name="Benedict M.N."/>
            <person name="Youngblut N.D."/>
            <person name="Metcalf M.E."/>
            <person name="Whitaker R.J."/>
            <person name="Metcalf W.W."/>
        </authorList>
    </citation>
    <scope>NUCLEOTIDE SEQUENCE [LARGE SCALE GENOMIC DNA]</scope>
    <source>
        <strain evidence="2 3">T4/M</strain>
    </source>
</reference>
<accession>A0A0E3P5S7</accession>
<name>A0A0E3P5S7_9EURY</name>
<sequence length="160" mass="18444">MGEGQFIELVNTTLGKTDRKGTTPSGIVEGVEKMGLRAEIRENLTLDDLRDSINKGIPVIVRLQAWKNADQSWEMDASSHYMVVIDIDSKNVYFEDPWILGNRGYIPHDEFIERWHTFSYASPTAAEKTKMIHMGIFIIETSLHKIPISYMWTKSRYQYA</sequence>
<evidence type="ECO:0000259" key="1">
    <source>
        <dbReference type="Pfam" id="PF13529"/>
    </source>
</evidence>
<feature type="domain" description="Peptidase C39-like" evidence="1">
    <location>
        <begin position="12"/>
        <end position="98"/>
    </location>
</feature>
<dbReference type="RefSeq" id="WP_231589812.1">
    <property type="nucleotide sequence ID" value="NZ_CP009506.1"/>
</dbReference>
<dbReference type="EMBL" id="CP009506">
    <property type="protein sequence ID" value="AKB29163.1"/>
    <property type="molecule type" value="Genomic_DNA"/>
</dbReference>
<organism evidence="2 3">
    <name type="scientific">Methanosarcina siciliae T4/M</name>
    <dbReference type="NCBI Taxonomy" id="1434120"/>
    <lineage>
        <taxon>Archaea</taxon>
        <taxon>Methanobacteriati</taxon>
        <taxon>Methanobacteriota</taxon>
        <taxon>Stenosarchaea group</taxon>
        <taxon>Methanomicrobia</taxon>
        <taxon>Methanosarcinales</taxon>
        <taxon>Methanosarcinaceae</taxon>
        <taxon>Methanosarcina</taxon>
    </lineage>
</organism>
<keyword evidence="3" id="KW-1185">Reference proteome</keyword>
<dbReference type="Pfam" id="PF13529">
    <property type="entry name" value="Peptidase_C39_2"/>
    <property type="match status" value="1"/>
</dbReference>
<evidence type="ECO:0000313" key="2">
    <source>
        <dbReference type="EMBL" id="AKB29163.1"/>
    </source>
</evidence>
<dbReference type="HOGENOM" id="CLU_1648340_0_0_2"/>
<evidence type="ECO:0000313" key="3">
    <source>
        <dbReference type="Proteomes" id="UP000033111"/>
    </source>
</evidence>
<dbReference type="PATRIC" id="fig|1434120.4.peg.3203"/>
<dbReference type="KEGG" id="msw:MSSIT_2444"/>
<dbReference type="AlphaFoldDB" id="A0A0E3P5S7"/>
<dbReference type="Proteomes" id="UP000033111">
    <property type="component" value="Chromosome"/>
</dbReference>
<dbReference type="PANTHER" id="PTHR37806:SF1">
    <property type="entry name" value="PEPTIDASE C39-LIKE DOMAIN-CONTAINING PROTEIN"/>
    <property type="match status" value="1"/>
</dbReference>
<gene>
    <name evidence="2" type="ORF">MSSIT_2444</name>
</gene>
<dbReference type="GeneID" id="24861327"/>
<dbReference type="Gene3D" id="3.90.70.10">
    <property type="entry name" value="Cysteine proteinases"/>
    <property type="match status" value="1"/>
</dbReference>
<proteinExistence type="predicted"/>
<dbReference type="InterPro" id="IPR039564">
    <property type="entry name" value="Peptidase_C39-like"/>
</dbReference>